<evidence type="ECO:0008006" key="3">
    <source>
        <dbReference type="Google" id="ProtNLM"/>
    </source>
</evidence>
<reference evidence="2" key="1">
    <citation type="submission" date="2015-03" db="EMBL/GenBank/DDBJ databases">
        <title>Draft genome sequence of a novel methanotroph (Sn10-6) isolated from flooded ricefield rhizosphere in India.</title>
        <authorList>
            <person name="Pandit P.S."/>
            <person name="Pore S.D."/>
            <person name="Arora P."/>
            <person name="Kapse N.G."/>
            <person name="Dhakephalkar P.K."/>
            <person name="Rahalkar M.C."/>
        </authorList>
    </citation>
    <scope>NUCLEOTIDE SEQUENCE [LARGE SCALE GENOMIC DNA]</scope>
    <source>
        <strain evidence="2">Sn10-6</strain>
    </source>
</reference>
<dbReference type="EMBL" id="LAJX01000051">
    <property type="protein sequence ID" value="KJV07238.1"/>
    <property type="molecule type" value="Genomic_DNA"/>
</dbReference>
<dbReference type="SUPFAM" id="SSF52091">
    <property type="entry name" value="SpoIIaa-like"/>
    <property type="match status" value="1"/>
</dbReference>
<evidence type="ECO:0000313" key="1">
    <source>
        <dbReference type="EMBL" id="KJV07238.1"/>
    </source>
</evidence>
<reference evidence="1 2" key="2">
    <citation type="journal article" date="2016" name="Microb. Ecol.">
        <title>Genome Characteristics of a Novel Type I Methanotroph (Sn10-6) Isolated from a Flooded Indian Rice Field.</title>
        <authorList>
            <person name="Rahalkar M.C."/>
            <person name="Pandit P.S."/>
            <person name="Dhakephalkar P.K."/>
            <person name="Pore S."/>
            <person name="Arora P."/>
            <person name="Kapse N."/>
        </authorList>
    </citation>
    <scope>NUCLEOTIDE SEQUENCE [LARGE SCALE GENOMIC DNA]</scope>
    <source>
        <strain evidence="1 2">Sn10-6</strain>
    </source>
</reference>
<dbReference type="Gene3D" id="3.40.50.10600">
    <property type="entry name" value="SpoIIaa-like domains"/>
    <property type="match status" value="1"/>
</dbReference>
<name>A0A0F3IL36_9GAMM</name>
<dbReference type="Proteomes" id="UP000033684">
    <property type="component" value="Unassembled WGS sequence"/>
</dbReference>
<dbReference type="RefSeq" id="WP_045778556.1">
    <property type="nucleotide sequence ID" value="NZ_LAJX01000051.1"/>
</dbReference>
<protein>
    <recommendedName>
        <fullName evidence="3">STAS/SEC14 domain-containing protein</fullName>
    </recommendedName>
</protein>
<comment type="caution">
    <text evidence="1">The sequence shown here is derived from an EMBL/GenBank/DDBJ whole genome shotgun (WGS) entry which is preliminary data.</text>
</comment>
<dbReference type="InterPro" id="IPR021866">
    <property type="entry name" value="SpoIIAA-like"/>
</dbReference>
<organism evidence="1 2">
    <name type="scientific">Methylocucumis oryzae</name>
    <dbReference type="NCBI Taxonomy" id="1632867"/>
    <lineage>
        <taxon>Bacteria</taxon>
        <taxon>Pseudomonadati</taxon>
        <taxon>Pseudomonadota</taxon>
        <taxon>Gammaproteobacteria</taxon>
        <taxon>Methylococcales</taxon>
        <taxon>Methylococcaceae</taxon>
        <taxon>Methylocucumis</taxon>
    </lineage>
</organism>
<dbReference type="InterPro" id="IPR038396">
    <property type="entry name" value="SpoIIAA-like_sf"/>
</dbReference>
<dbReference type="OrthoDB" id="5569963at2"/>
<evidence type="ECO:0000313" key="2">
    <source>
        <dbReference type="Proteomes" id="UP000033684"/>
    </source>
</evidence>
<accession>A0A0F3IL36</accession>
<gene>
    <name evidence="1" type="ORF">VZ94_06060</name>
</gene>
<dbReference type="Pfam" id="PF11964">
    <property type="entry name" value="SpoIIAA-like"/>
    <property type="match status" value="1"/>
</dbReference>
<proteinExistence type="predicted"/>
<dbReference type="AlphaFoldDB" id="A0A0F3IL36"/>
<dbReference type="InterPro" id="IPR036513">
    <property type="entry name" value="STAS_dom_sf"/>
</dbReference>
<keyword evidence="2" id="KW-1185">Reference proteome</keyword>
<sequence length="121" mass="13787">MALSLTIEADNLAVIHGTGELTRPEADAIKQQVIAFIQRVGRIRLLIVIEPGFRGIDHFASWEDDHDDEFIQQHLIKMAIVGELKWQESALLFFLHGLLPFSIQYFSAEQENLARAWLSSE</sequence>